<dbReference type="PANTHER" id="PTHR39426">
    <property type="entry name" value="HOMOLOGY TO DEATH-ON-CURING PROTEIN OF PHAGE P1"/>
    <property type="match status" value="1"/>
</dbReference>
<dbReference type="PROSITE" id="PS51459">
    <property type="entry name" value="FIDO"/>
    <property type="match status" value="1"/>
</dbReference>
<reference evidence="3" key="1">
    <citation type="journal article" date="2019" name="Int. J. Syst. Evol. Microbiol.">
        <title>The Global Catalogue of Microorganisms (GCM) 10K type strain sequencing project: providing services to taxonomists for standard genome sequencing and annotation.</title>
        <authorList>
            <consortium name="The Broad Institute Genomics Platform"/>
            <consortium name="The Broad Institute Genome Sequencing Center for Infectious Disease"/>
            <person name="Wu L."/>
            <person name="Ma J."/>
        </authorList>
    </citation>
    <scope>NUCLEOTIDE SEQUENCE [LARGE SCALE GENOMIC DNA]</scope>
    <source>
        <strain evidence="3">KCTC 32514</strain>
    </source>
</reference>
<dbReference type="Gene3D" id="1.20.120.1870">
    <property type="entry name" value="Fic/DOC protein, Fido domain"/>
    <property type="match status" value="1"/>
</dbReference>
<dbReference type="Proteomes" id="UP001597548">
    <property type="component" value="Unassembled WGS sequence"/>
</dbReference>
<organism evidence="2 3">
    <name type="scientific">Psychroserpens luteus</name>
    <dbReference type="NCBI Taxonomy" id="1434066"/>
    <lineage>
        <taxon>Bacteria</taxon>
        <taxon>Pseudomonadati</taxon>
        <taxon>Bacteroidota</taxon>
        <taxon>Flavobacteriia</taxon>
        <taxon>Flavobacteriales</taxon>
        <taxon>Flavobacteriaceae</taxon>
        <taxon>Psychroserpens</taxon>
    </lineage>
</organism>
<keyword evidence="3" id="KW-1185">Reference proteome</keyword>
<dbReference type="PANTHER" id="PTHR39426:SF1">
    <property type="entry name" value="HOMOLOGY TO DEATH-ON-CURING PROTEIN OF PHAGE P1"/>
    <property type="match status" value="1"/>
</dbReference>
<dbReference type="InterPro" id="IPR006440">
    <property type="entry name" value="Doc"/>
</dbReference>
<evidence type="ECO:0000313" key="3">
    <source>
        <dbReference type="Proteomes" id="UP001597548"/>
    </source>
</evidence>
<dbReference type="SUPFAM" id="SSF140931">
    <property type="entry name" value="Fic-like"/>
    <property type="match status" value="1"/>
</dbReference>
<gene>
    <name evidence="2" type="ORF">ACFS29_09990</name>
</gene>
<dbReference type="InterPro" id="IPR003812">
    <property type="entry name" value="Fido"/>
</dbReference>
<dbReference type="NCBIfam" id="TIGR01550">
    <property type="entry name" value="DOC_P1"/>
    <property type="match status" value="1"/>
</dbReference>
<dbReference type="InterPro" id="IPR036597">
    <property type="entry name" value="Fido-like_dom_sf"/>
</dbReference>
<accession>A0ABW5ZUR4</accession>
<evidence type="ECO:0000259" key="1">
    <source>
        <dbReference type="PROSITE" id="PS51459"/>
    </source>
</evidence>
<comment type="caution">
    <text evidence="2">The sequence shown here is derived from an EMBL/GenBank/DDBJ whole genome shotgun (WGS) entry which is preliminary data.</text>
</comment>
<dbReference type="InterPro" id="IPR053737">
    <property type="entry name" value="Type_II_TA_Toxin"/>
</dbReference>
<evidence type="ECO:0000313" key="2">
    <source>
        <dbReference type="EMBL" id="MFD2915970.1"/>
    </source>
</evidence>
<name>A0ABW5ZUR4_9FLAO</name>
<proteinExistence type="predicted"/>
<dbReference type="Pfam" id="PF02661">
    <property type="entry name" value="Fic"/>
    <property type="match status" value="1"/>
</dbReference>
<protein>
    <submittedName>
        <fullName evidence="2">Type II toxin-antitoxin system death-on-curing family toxin</fullName>
    </submittedName>
</protein>
<feature type="domain" description="Fido" evidence="1">
    <location>
        <begin position="2"/>
        <end position="120"/>
    </location>
</feature>
<sequence length="128" mass="14574">MISKELAIELNKIISEASGGSSGLRDESLLLSALNRPFQTFDGKDLYPSIIDKSAALFESIIINHPFIDGNKRMAYAFMRILLTEEGFEIETSEDEKYNFVIEASKGNIKYNDIRTWIIKNLKNNLHE</sequence>
<dbReference type="EMBL" id="JBHUOS010000009">
    <property type="protein sequence ID" value="MFD2915970.1"/>
    <property type="molecule type" value="Genomic_DNA"/>
</dbReference>
<dbReference type="RefSeq" id="WP_194507987.1">
    <property type="nucleotide sequence ID" value="NZ_JADILU010000004.1"/>
</dbReference>